<reference evidence="5 6" key="1">
    <citation type="journal article" date="2015" name="Genome Biol. Evol.">
        <title>Comparative Genomics of a Bacterivorous Green Alga Reveals Evolutionary Causalities and Consequences of Phago-Mixotrophic Mode of Nutrition.</title>
        <authorList>
            <person name="Burns J.A."/>
            <person name="Paasch A."/>
            <person name="Narechania A."/>
            <person name="Kim E."/>
        </authorList>
    </citation>
    <scope>NUCLEOTIDE SEQUENCE [LARGE SCALE GENOMIC DNA]</scope>
    <source>
        <strain evidence="5 6">PLY_AMNH</strain>
    </source>
</reference>
<sequence length="475" mass="50604">MEEEWTTVIRRRPRNVESQKAEDGEDGGLSKSARQRARKKRLAAERAAAGLQSTHDATPVAPVIAVTTKTPQAAPATSETSRSQTQVKTTASKPKSKAASTSKKTAPPATRSAIKPVAAVTAKDPSVVKEDAAGMAQLWHEFWAWLLRILSTIFGKKTTLTTTVTSKSATPAPAAASGGKVASTKPSPSIGSTAPSAPAANTAKPAPSAQLTKVAEPAAENKHEKKPHAPAAPVKKEPSSSAATPQETKPAPPPETSQHPSRDKPTPLQRRSQHPLQRQTEKQKAGSSSVRWGLMATWQVHIGSSSRWRGAFSTWHTDRVEGLVICPFTGHVVSASRDCTLRMWDAKSGKQMSRYYTYDSLATLCADWDAKTVATGTKSGHITAWLYETGKKVGIFKGHTEEVTTLCTGEVGGRAMWISGSADATVRIWDARTASSSGHAGMFLGCRRRVNSVACHGHLLWAGDISGSVKVILCS</sequence>
<dbReference type="SMART" id="SM00320">
    <property type="entry name" value="WD40"/>
    <property type="match status" value="4"/>
</dbReference>
<dbReference type="AlphaFoldDB" id="A0AAE0BTB6"/>
<dbReference type="EMBL" id="LGRX02033388">
    <property type="protein sequence ID" value="KAK3241470.1"/>
    <property type="molecule type" value="Genomic_DNA"/>
</dbReference>
<dbReference type="SUPFAM" id="SSF50978">
    <property type="entry name" value="WD40 repeat-like"/>
    <property type="match status" value="1"/>
</dbReference>
<dbReference type="PROSITE" id="PS00678">
    <property type="entry name" value="WD_REPEATS_1"/>
    <property type="match status" value="1"/>
</dbReference>
<name>A0AAE0BTB6_9CHLO</name>
<dbReference type="Gene3D" id="2.130.10.10">
    <property type="entry name" value="YVTN repeat-like/Quinoprotein amine dehydrogenase"/>
    <property type="match status" value="1"/>
</dbReference>
<dbReference type="PROSITE" id="PS50294">
    <property type="entry name" value="WD_REPEATS_REGION"/>
    <property type="match status" value="1"/>
</dbReference>
<keyword evidence="1 3" id="KW-0853">WD repeat</keyword>
<feature type="compositionally biased region" description="Low complexity" evidence="4">
    <location>
        <begin position="192"/>
        <end position="209"/>
    </location>
</feature>
<keyword evidence="6" id="KW-1185">Reference proteome</keyword>
<feature type="repeat" description="WD" evidence="3">
    <location>
        <begin position="396"/>
        <end position="439"/>
    </location>
</feature>
<evidence type="ECO:0000256" key="4">
    <source>
        <dbReference type="SAM" id="MobiDB-lite"/>
    </source>
</evidence>
<dbReference type="Pfam" id="PF00400">
    <property type="entry name" value="WD40"/>
    <property type="match status" value="2"/>
</dbReference>
<dbReference type="GO" id="GO:0048188">
    <property type="term" value="C:Set1C/COMPASS complex"/>
    <property type="evidence" value="ECO:0007669"/>
    <property type="project" value="TreeGrafter"/>
</dbReference>
<comment type="caution">
    <text evidence="5">The sequence shown here is derived from an EMBL/GenBank/DDBJ whole genome shotgun (WGS) entry which is preliminary data.</text>
</comment>
<feature type="repeat" description="WD" evidence="3">
    <location>
        <begin position="313"/>
        <end position="354"/>
    </location>
</feature>
<dbReference type="InterPro" id="IPR015943">
    <property type="entry name" value="WD40/YVTN_repeat-like_dom_sf"/>
</dbReference>
<feature type="region of interest" description="Disordered" evidence="4">
    <location>
        <begin position="1"/>
        <end position="119"/>
    </location>
</feature>
<dbReference type="InterPro" id="IPR001680">
    <property type="entry name" value="WD40_rpt"/>
</dbReference>
<dbReference type="Proteomes" id="UP001190700">
    <property type="component" value="Unassembled WGS sequence"/>
</dbReference>
<gene>
    <name evidence="5" type="ORF">CYMTET_48761</name>
</gene>
<accession>A0AAE0BTB6</accession>
<dbReference type="PANTHER" id="PTHR22847">
    <property type="entry name" value="WD40 REPEAT PROTEIN"/>
    <property type="match status" value="1"/>
</dbReference>
<protein>
    <recommendedName>
        <fullName evidence="7">Guanine nucleotide-binding protein subunit beta-like protein</fullName>
    </recommendedName>
</protein>
<dbReference type="PROSITE" id="PS50082">
    <property type="entry name" value="WD_REPEATS_2"/>
    <property type="match status" value="2"/>
</dbReference>
<evidence type="ECO:0000313" key="5">
    <source>
        <dbReference type="EMBL" id="KAK3241470.1"/>
    </source>
</evidence>
<evidence type="ECO:0008006" key="7">
    <source>
        <dbReference type="Google" id="ProtNLM"/>
    </source>
</evidence>
<feature type="region of interest" description="Disordered" evidence="4">
    <location>
        <begin position="166"/>
        <end position="289"/>
    </location>
</feature>
<evidence type="ECO:0000256" key="2">
    <source>
        <dbReference type="ARBA" id="ARBA00022737"/>
    </source>
</evidence>
<evidence type="ECO:0000313" key="6">
    <source>
        <dbReference type="Proteomes" id="UP001190700"/>
    </source>
</evidence>
<feature type="compositionally biased region" description="Low complexity" evidence="4">
    <location>
        <begin position="88"/>
        <end position="110"/>
    </location>
</feature>
<evidence type="ECO:0000256" key="1">
    <source>
        <dbReference type="ARBA" id="ARBA00022574"/>
    </source>
</evidence>
<keyword evidence="2" id="KW-0677">Repeat</keyword>
<feature type="compositionally biased region" description="Low complexity" evidence="4">
    <location>
        <begin position="166"/>
        <end position="177"/>
    </location>
</feature>
<organism evidence="5 6">
    <name type="scientific">Cymbomonas tetramitiformis</name>
    <dbReference type="NCBI Taxonomy" id="36881"/>
    <lineage>
        <taxon>Eukaryota</taxon>
        <taxon>Viridiplantae</taxon>
        <taxon>Chlorophyta</taxon>
        <taxon>Pyramimonadophyceae</taxon>
        <taxon>Pyramimonadales</taxon>
        <taxon>Pyramimonadaceae</taxon>
        <taxon>Cymbomonas</taxon>
    </lineage>
</organism>
<dbReference type="PANTHER" id="PTHR22847:SF637">
    <property type="entry name" value="WD REPEAT DOMAIN 5B"/>
    <property type="match status" value="1"/>
</dbReference>
<proteinExistence type="predicted"/>
<feature type="compositionally biased region" description="Polar residues" evidence="4">
    <location>
        <begin position="67"/>
        <end position="87"/>
    </location>
</feature>
<dbReference type="InterPro" id="IPR019775">
    <property type="entry name" value="WD40_repeat_CS"/>
</dbReference>
<dbReference type="GO" id="GO:0042393">
    <property type="term" value="F:histone binding"/>
    <property type="evidence" value="ECO:0007669"/>
    <property type="project" value="TreeGrafter"/>
</dbReference>
<dbReference type="InterPro" id="IPR036322">
    <property type="entry name" value="WD40_repeat_dom_sf"/>
</dbReference>
<evidence type="ECO:0000256" key="3">
    <source>
        <dbReference type="PROSITE-ProRule" id="PRU00221"/>
    </source>
</evidence>